<evidence type="ECO:0000313" key="11">
    <source>
        <dbReference type="RefSeq" id="XP_024922503.1"/>
    </source>
</evidence>
<dbReference type="AlphaFoldDB" id="A0A6P6FLB4"/>
<comment type="subcellular location">
    <subcellularLocation>
        <location evidence="1">Vacuole membrane</location>
        <topology evidence="1">Peripheral membrane protein</topology>
    </subcellularLocation>
</comment>
<name>A0A6P6FLB4_ZIZJJ</name>
<dbReference type="SMART" id="SM00046">
    <property type="entry name" value="DAGKc"/>
    <property type="match status" value="1"/>
</dbReference>
<keyword evidence="6" id="KW-0472">Membrane</keyword>
<evidence type="ECO:0000256" key="2">
    <source>
        <dbReference type="ARBA" id="ARBA00022679"/>
    </source>
</evidence>
<gene>
    <name evidence="10 11" type="primary">LOC107422974</name>
</gene>
<evidence type="ECO:0000313" key="9">
    <source>
        <dbReference type="Proteomes" id="UP001652623"/>
    </source>
</evidence>
<dbReference type="PROSITE" id="PS50146">
    <property type="entry name" value="DAGK"/>
    <property type="match status" value="1"/>
</dbReference>
<evidence type="ECO:0000256" key="7">
    <source>
        <dbReference type="ARBA" id="ARBA00044037"/>
    </source>
</evidence>
<dbReference type="Pfam" id="PF00781">
    <property type="entry name" value="DAGK_cat"/>
    <property type="match status" value="1"/>
</dbReference>
<dbReference type="SMR" id="A0A6P6FLB4"/>
<evidence type="ECO:0000313" key="10">
    <source>
        <dbReference type="RefSeq" id="XP_024922501.1"/>
    </source>
</evidence>
<keyword evidence="4 10" id="KW-0418">Kinase</keyword>
<dbReference type="Proteomes" id="UP001652623">
    <property type="component" value="Chromosome 1"/>
</dbReference>
<dbReference type="PANTHER" id="PTHR12358:SF31">
    <property type="entry name" value="ACYLGLYCEROL KINASE, MITOCHONDRIAL"/>
    <property type="match status" value="1"/>
</dbReference>
<dbReference type="EC" id="2.7.1.91" evidence="7"/>
<dbReference type="GO" id="GO:0008481">
    <property type="term" value="F:sphingosine kinase activity"/>
    <property type="evidence" value="ECO:0007669"/>
    <property type="project" value="UniProtKB-EC"/>
</dbReference>
<evidence type="ECO:0000256" key="1">
    <source>
        <dbReference type="ARBA" id="ARBA00004148"/>
    </source>
</evidence>
<dbReference type="PANTHER" id="PTHR12358">
    <property type="entry name" value="SPHINGOSINE KINASE"/>
    <property type="match status" value="1"/>
</dbReference>
<dbReference type="InterPro" id="IPR050187">
    <property type="entry name" value="Lipid_Phosphate_FormReg"/>
</dbReference>
<dbReference type="InterPro" id="IPR016064">
    <property type="entry name" value="NAD/diacylglycerol_kinase_sf"/>
</dbReference>
<dbReference type="Gene3D" id="2.60.200.40">
    <property type="match status" value="1"/>
</dbReference>
<keyword evidence="3" id="KW-0547">Nucleotide-binding</keyword>
<keyword evidence="9" id="KW-1185">Reference proteome</keyword>
<dbReference type="SUPFAM" id="SSF111331">
    <property type="entry name" value="NAD kinase/diacylglycerol kinase-like"/>
    <property type="match status" value="1"/>
</dbReference>
<dbReference type="FunFam" id="3.40.50.10330:FF:000005">
    <property type="entry name" value="Sphingosine kinase 2"/>
    <property type="match status" value="1"/>
</dbReference>
<feature type="domain" description="DAGKc" evidence="8">
    <location>
        <begin position="110"/>
        <end position="252"/>
    </location>
</feature>
<reference evidence="10 11" key="1">
    <citation type="submission" date="2025-04" db="UniProtKB">
        <authorList>
            <consortium name="RefSeq"/>
        </authorList>
    </citation>
    <scope>IDENTIFICATION</scope>
    <source>
        <tissue evidence="10 11">In vitro plantlets</tissue>
    </source>
</reference>
<dbReference type="GO" id="GO:0009705">
    <property type="term" value="C:plant-type vacuole membrane"/>
    <property type="evidence" value="ECO:0007669"/>
    <property type="project" value="UniProtKB-ARBA"/>
</dbReference>
<dbReference type="GO" id="GO:0046512">
    <property type="term" value="P:sphingosine biosynthetic process"/>
    <property type="evidence" value="ECO:0007669"/>
    <property type="project" value="TreeGrafter"/>
</dbReference>
<proteinExistence type="predicted"/>
<dbReference type="RefSeq" id="XP_024922503.1">
    <property type="nucleotide sequence ID" value="XM_025066735.1"/>
</dbReference>
<accession>A0A6P6FLB4</accession>
<dbReference type="GO" id="GO:0005524">
    <property type="term" value="F:ATP binding"/>
    <property type="evidence" value="ECO:0007669"/>
    <property type="project" value="UniProtKB-KW"/>
</dbReference>
<sequence>MEQQTEASPLLVSDRVIVNGTITPLTLSGDGVLLWSEGSQRCLIVEKQVLGFVSDGPKIKIRAVVEAAERICCVGTRTALLRKDFVFEILSEDMHRLWCEKLRQCIDALDRPKRLLVFVNPFGGSRSASNIFLDQVKPLLVDADVQFTLQETQYQLHAKEVAKTSDLSKYDGIVCVSGDGILVEVVNGLLEREDWEAAIKMPLGVVPAGTGNGMAKSLLDAVGEPCTVYNAVLSIIRGHKRSLDVATLLQGETKFFSVLMLCWGLIADVDIESEKYRWMGSARIDFYALQRIIDLRQYDGRISFVPAPGSETYGEPTSYSKHGVRGPSQEELVKIRGHYRGPDTNLENMEWRTIHGPFVSVWLHNVAWGGEDTMAAPQAKFSDGYMDLIVIKDCPRLALLSLLTTLNNGGHVNSPYVLYFKVKAFILEPGTRTNDPTKEGIIDSDGEVLARGKGTYKCEQRTMMTYDKIQITVDQGLATLFSPA</sequence>
<keyword evidence="5" id="KW-0067">ATP-binding</keyword>
<evidence type="ECO:0000256" key="4">
    <source>
        <dbReference type="ARBA" id="ARBA00022777"/>
    </source>
</evidence>
<evidence type="ECO:0000256" key="3">
    <source>
        <dbReference type="ARBA" id="ARBA00022741"/>
    </source>
</evidence>
<dbReference type="GO" id="GO:0071215">
    <property type="term" value="P:cellular response to abscisic acid stimulus"/>
    <property type="evidence" value="ECO:0007669"/>
    <property type="project" value="UniProtKB-ARBA"/>
</dbReference>
<dbReference type="Pfam" id="PF19279">
    <property type="entry name" value="YegS_C"/>
    <property type="match status" value="1"/>
</dbReference>
<dbReference type="GeneID" id="107422974"/>
<evidence type="ECO:0000256" key="6">
    <source>
        <dbReference type="ARBA" id="ARBA00023136"/>
    </source>
</evidence>
<protein>
    <recommendedName>
        <fullName evidence="7">sphingosine kinase</fullName>
        <ecNumber evidence="7">2.7.1.91</ecNumber>
    </recommendedName>
</protein>
<dbReference type="RefSeq" id="XP_024922501.1">
    <property type="nucleotide sequence ID" value="XM_025066733.1"/>
</dbReference>
<evidence type="ECO:0000259" key="8">
    <source>
        <dbReference type="PROSITE" id="PS50146"/>
    </source>
</evidence>
<dbReference type="InterPro" id="IPR017438">
    <property type="entry name" value="ATP-NAD_kinase_N"/>
</dbReference>
<evidence type="ECO:0000256" key="5">
    <source>
        <dbReference type="ARBA" id="ARBA00022840"/>
    </source>
</evidence>
<dbReference type="InterPro" id="IPR045540">
    <property type="entry name" value="YegS/DAGK_C"/>
</dbReference>
<dbReference type="Gene3D" id="3.40.50.10330">
    <property type="entry name" value="Probable inorganic polyphosphate/atp-NAD kinase, domain 1"/>
    <property type="match status" value="1"/>
</dbReference>
<dbReference type="InterPro" id="IPR001206">
    <property type="entry name" value="Diacylglycerol_kinase_cat_dom"/>
</dbReference>
<keyword evidence="2" id="KW-0808">Transferase</keyword>
<organism evidence="9 11">
    <name type="scientific">Ziziphus jujuba</name>
    <name type="common">Chinese jujube</name>
    <name type="synonym">Ziziphus sativa</name>
    <dbReference type="NCBI Taxonomy" id="326968"/>
    <lineage>
        <taxon>Eukaryota</taxon>
        <taxon>Viridiplantae</taxon>
        <taxon>Streptophyta</taxon>
        <taxon>Embryophyta</taxon>
        <taxon>Tracheophyta</taxon>
        <taxon>Spermatophyta</taxon>
        <taxon>Magnoliopsida</taxon>
        <taxon>eudicotyledons</taxon>
        <taxon>Gunneridae</taxon>
        <taxon>Pentapetalae</taxon>
        <taxon>rosids</taxon>
        <taxon>fabids</taxon>
        <taxon>Rosales</taxon>
        <taxon>Rhamnaceae</taxon>
        <taxon>Paliureae</taxon>
        <taxon>Ziziphus</taxon>
    </lineage>
</organism>
<reference evidence="9" key="2">
    <citation type="submission" date="2025-05" db="UniProtKB">
        <authorList>
            <consortium name="RefSeq"/>
        </authorList>
    </citation>
    <scope>NUCLEOTIDE SEQUENCE [LARGE SCALE GENOMIC DNA]</scope>
</reference>